<feature type="transmembrane region" description="Helical" evidence="1">
    <location>
        <begin position="162"/>
        <end position="180"/>
    </location>
</feature>
<dbReference type="Pfam" id="PF00892">
    <property type="entry name" value="EamA"/>
    <property type="match status" value="2"/>
</dbReference>
<organism evidence="3 4">
    <name type="scientific">Halosimplex carlsbadense 2-9-1</name>
    <dbReference type="NCBI Taxonomy" id="797114"/>
    <lineage>
        <taxon>Archaea</taxon>
        <taxon>Methanobacteriati</taxon>
        <taxon>Methanobacteriota</taxon>
        <taxon>Stenosarchaea group</taxon>
        <taxon>Halobacteria</taxon>
        <taxon>Halobacteriales</taxon>
        <taxon>Haloarculaceae</taxon>
        <taxon>Halosimplex</taxon>
    </lineage>
</organism>
<feature type="transmembrane region" description="Helical" evidence="1">
    <location>
        <begin position="74"/>
        <end position="96"/>
    </location>
</feature>
<dbReference type="SUPFAM" id="SSF103481">
    <property type="entry name" value="Multidrug resistance efflux transporter EmrE"/>
    <property type="match status" value="2"/>
</dbReference>
<feature type="transmembrane region" description="Helical" evidence="1">
    <location>
        <begin position="136"/>
        <end position="156"/>
    </location>
</feature>
<dbReference type="PANTHER" id="PTHR22911">
    <property type="entry name" value="ACYL-MALONYL CONDENSING ENZYME-RELATED"/>
    <property type="match status" value="1"/>
</dbReference>
<feature type="transmembrane region" description="Helical" evidence="1">
    <location>
        <begin position="44"/>
        <end position="62"/>
    </location>
</feature>
<comment type="caution">
    <text evidence="3">The sequence shown here is derived from an EMBL/GenBank/DDBJ whole genome shotgun (WGS) entry which is preliminary data.</text>
</comment>
<dbReference type="GO" id="GO:0016020">
    <property type="term" value="C:membrane"/>
    <property type="evidence" value="ECO:0007669"/>
    <property type="project" value="InterPro"/>
</dbReference>
<keyword evidence="1" id="KW-0472">Membrane</keyword>
<proteinExistence type="predicted"/>
<dbReference type="EMBL" id="AOIU01000035">
    <property type="protein sequence ID" value="ELZ22791.1"/>
    <property type="molecule type" value="Genomic_DNA"/>
</dbReference>
<gene>
    <name evidence="3" type="ORF">C475_16856</name>
</gene>
<evidence type="ECO:0000259" key="2">
    <source>
        <dbReference type="Pfam" id="PF00892"/>
    </source>
</evidence>
<dbReference type="OrthoDB" id="214554at2157"/>
<feature type="transmembrane region" description="Helical" evidence="1">
    <location>
        <begin position="17"/>
        <end position="38"/>
    </location>
</feature>
<evidence type="ECO:0000256" key="1">
    <source>
        <dbReference type="SAM" id="Phobius"/>
    </source>
</evidence>
<dbReference type="InterPro" id="IPR000620">
    <property type="entry name" value="EamA_dom"/>
</dbReference>
<dbReference type="PANTHER" id="PTHR22911:SF76">
    <property type="entry name" value="EAMA DOMAIN-CONTAINING PROTEIN"/>
    <property type="match status" value="1"/>
</dbReference>
<evidence type="ECO:0000313" key="3">
    <source>
        <dbReference type="EMBL" id="ELZ22791.1"/>
    </source>
</evidence>
<name>M0CHS9_9EURY</name>
<feature type="transmembrane region" description="Helical" evidence="1">
    <location>
        <begin position="102"/>
        <end position="124"/>
    </location>
</feature>
<protein>
    <recommendedName>
        <fullName evidence="2">EamA domain-containing protein</fullName>
    </recommendedName>
</protein>
<feature type="domain" description="EamA" evidence="2">
    <location>
        <begin position="164"/>
        <end position="296"/>
    </location>
</feature>
<sequence>MAGETLSKRLEARVSPAAALVVAILAVSTSAILIRWSGAPPTVAAFYRVLFTVGLLAPLAASRHGEDLRSLGRGDALAAGATGVALAVHFAAWFQSVEWTSVAASVTLVQAQPLFVAVGAALLLDERLTLPKVAGMVVAVVGAGIMSVGEFLAGTAVGPYPLAGNALAVVGAVMMAVYVLAGRSLRARVALVPYVTVVYAACTVVLGAVVLAQGNPLAGYAAREWLLFLAMAVGPGLFGHTVINWALEHVESSVVSVSLLGEPVGSTVLALLLLTEVPGRWTVAGGAVVLGGIYLTARAREE</sequence>
<feature type="transmembrane region" description="Helical" evidence="1">
    <location>
        <begin position="192"/>
        <end position="213"/>
    </location>
</feature>
<dbReference type="PATRIC" id="fig|797114.5.peg.3434"/>
<dbReference type="eggNOG" id="arCOG00271">
    <property type="taxonomic scope" value="Archaea"/>
</dbReference>
<evidence type="ECO:0000313" key="4">
    <source>
        <dbReference type="Proteomes" id="UP000011626"/>
    </source>
</evidence>
<feature type="transmembrane region" description="Helical" evidence="1">
    <location>
        <begin position="280"/>
        <end position="297"/>
    </location>
</feature>
<dbReference type="Proteomes" id="UP000011626">
    <property type="component" value="Unassembled WGS sequence"/>
</dbReference>
<reference evidence="3 4" key="1">
    <citation type="journal article" date="2014" name="PLoS Genet.">
        <title>Phylogenetically driven sequencing of extremely halophilic archaea reveals strategies for static and dynamic osmo-response.</title>
        <authorList>
            <person name="Becker E.A."/>
            <person name="Seitzer P.M."/>
            <person name="Tritt A."/>
            <person name="Larsen D."/>
            <person name="Krusor M."/>
            <person name="Yao A.I."/>
            <person name="Wu D."/>
            <person name="Madern D."/>
            <person name="Eisen J.A."/>
            <person name="Darling A.E."/>
            <person name="Facciotti M.T."/>
        </authorList>
    </citation>
    <scope>NUCLEOTIDE SEQUENCE [LARGE SCALE GENOMIC DNA]</scope>
    <source>
        <strain evidence="3 4">2-9-1</strain>
    </source>
</reference>
<keyword evidence="4" id="KW-1185">Reference proteome</keyword>
<accession>M0CHS9</accession>
<dbReference type="STRING" id="797114.C475_16856"/>
<dbReference type="RefSeq" id="WP_006885038.1">
    <property type="nucleotide sequence ID" value="NZ_AOIU01000035.1"/>
</dbReference>
<dbReference type="InterPro" id="IPR037185">
    <property type="entry name" value="EmrE-like"/>
</dbReference>
<keyword evidence="1" id="KW-1133">Transmembrane helix</keyword>
<dbReference type="AlphaFoldDB" id="M0CHS9"/>
<feature type="domain" description="EamA" evidence="2">
    <location>
        <begin position="19"/>
        <end position="147"/>
    </location>
</feature>
<keyword evidence="1" id="KW-0812">Transmembrane</keyword>
<feature type="transmembrane region" description="Helical" evidence="1">
    <location>
        <begin position="225"/>
        <end position="247"/>
    </location>
</feature>